<reference evidence="1 2" key="1">
    <citation type="submission" date="2020-08" db="EMBL/GenBank/DDBJ databases">
        <title>Genomic Encyclopedia of Type Strains, Phase IV (KMG-IV): sequencing the most valuable type-strain genomes for metagenomic binning, comparative biology and taxonomic classification.</title>
        <authorList>
            <person name="Goeker M."/>
        </authorList>
    </citation>
    <scope>NUCLEOTIDE SEQUENCE [LARGE SCALE GENOMIC DNA]</scope>
    <source>
        <strain evidence="1 2">DSM 26723</strain>
    </source>
</reference>
<dbReference type="AlphaFoldDB" id="A0A841HJ69"/>
<gene>
    <name evidence="1" type="ORF">HNQ60_001512</name>
</gene>
<dbReference type="RefSeq" id="WP_184330421.1">
    <property type="nucleotide sequence ID" value="NZ_JACHHZ010000002.1"/>
</dbReference>
<sequence>MSAISNVVRQVRDRQGTPLLLCRIRLDFPSNDARKPTNVVFDLTVGTETIGSISIPATQIGVPMRYSEARLLRMADYRLPPSLLDYMRERLPPDQPLYLAFDSPNGYLPGVPWEKLATVALRRPILRLGVVSVRPVLPQQTMDVVYCCSLPPNAGISPAVVVTDFIRQLPRQLPQLAQLHVFTHRSLTSLLQRKIESLGLGGRVVVYTPPEMAMCPIEGGSNTLSDVPEVSQIQNPWLLWMRDSLRQVSIDGVHFVCTGYLGRTKAGLRLSEAPMQTDQMRCAEIVSTRELAMFLQQIGAWSVAFSSPPFNSCDLGLRMLCHQISSSISGPTAFHDIGTDIDANALSMLYRYVFVPQDAPLPASPALALSTHPSWAGVVNQQWDDRMDRLVREYTVLGQTNSGIEPNPAPAPWVTAQQRILEKSISDLANEPTSPAEKAREDGILAALKFTSDLLAKYTGRGGNDKDSSGGTTS</sequence>
<name>A0A841HJ69_9GAMM</name>
<keyword evidence="2" id="KW-1185">Reference proteome</keyword>
<comment type="caution">
    <text evidence="1">The sequence shown here is derived from an EMBL/GenBank/DDBJ whole genome shotgun (WGS) entry which is preliminary data.</text>
</comment>
<proteinExistence type="predicted"/>
<accession>A0A841HJ69</accession>
<protein>
    <submittedName>
        <fullName evidence="1">Uncharacterized protein</fullName>
    </submittedName>
</protein>
<evidence type="ECO:0000313" key="1">
    <source>
        <dbReference type="EMBL" id="MBB6092634.1"/>
    </source>
</evidence>
<dbReference type="Proteomes" id="UP000588068">
    <property type="component" value="Unassembled WGS sequence"/>
</dbReference>
<organism evidence="1 2">
    <name type="scientific">Povalibacter uvarum</name>
    <dbReference type="NCBI Taxonomy" id="732238"/>
    <lineage>
        <taxon>Bacteria</taxon>
        <taxon>Pseudomonadati</taxon>
        <taxon>Pseudomonadota</taxon>
        <taxon>Gammaproteobacteria</taxon>
        <taxon>Steroidobacterales</taxon>
        <taxon>Steroidobacteraceae</taxon>
        <taxon>Povalibacter</taxon>
    </lineage>
</organism>
<dbReference type="EMBL" id="JACHHZ010000002">
    <property type="protein sequence ID" value="MBB6092634.1"/>
    <property type="molecule type" value="Genomic_DNA"/>
</dbReference>
<evidence type="ECO:0000313" key="2">
    <source>
        <dbReference type="Proteomes" id="UP000588068"/>
    </source>
</evidence>